<dbReference type="OrthoDB" id="6508832at2759"/>
<evidence type="ECO:0000259" key="2">
    <source>
        <dbReference type="Pfam" id="PF05347"/>
    </source>
</evidence>
<proteinExistence type="predicted"/>
<dbReference type="EMBL" id="KV878981">
    <property type="protein sequence ID" value="OJJ97815.1"/>
    <property type="molecule type" value="Genomic_DNA"/>
</dbReference>
<dbReference type="InterPro" id="IPR008011">
    <property type="entry name" value="Complex1_LYR_dom"/>
</dbReference>
<dbReference type="GeneID" id="30977572"/>
<evidence type="ECO:0000313" key="3">
    <source>
        <dbReference type="EMBL" id="OJJ97815.1"/>
    </source>
</evidence>
<dbReference type="Proteomes" id="UP000184546">
    <property type="component" value="Unassembled WGS sequence"/>
</dbReference>
<gene>
    <name evidence="3" type="ORF">ASPACDRAFT_62092</name>
</gene>
<dbReference type="VEuPathDB" id="FungiDB:ASPACDRAFT_62092"/>
<dbReference type="OMA" id="KKSTQHR"/>
<dbReference type="InterPro" id="IPR046896">
    <property type="entry name" value="Cup1-like_N"/>
</dbReference>
<reference evidence="4" key="1">
    <citation type="journal article" date="2017" name="Genome Biol.">
        <title>Comparative genomics reveals high biological diversity and specific adaptations in the industrially and medically important fungal genus Aspergillus.</title>
        <authorList>
            <person name="de Vries R.P."/>
            <person name="Riley R."/>
            <person name="Wiebenga A."/>
            <person name="Aguilar-Osorio G."/>
            <person name="Amillis S."/>
            <person name="Uchima C.A."/>
            <person name="Anderluh G."/>
            <person name="Asadollahi M."/>
            <person name="Askin M."/>
            <person name="Barry K."/>
            <person name="Battaglia E."/>
            <person name="Bayram O."/>
            <person name="Benocci T."/>
            <person name="Braus-Stromeyer S.A."/>
            <person name="Caldana C."/>
            <person name="Canovas D."/>
            <person name="Cerqueira G.C."/>
            <person name="Chen F."/>
            <person name="Chen W."/>
            <person name="Choi C."/>
            <person name="Clum A."/>
            <person name="Dos Santos R.A."/>
            <person name="Damasio A.R."/>
            <person name="Diallinas G."/>
            <person name="Emri T."/>
            <person name="Fekete E."/>
            <person name="Flipphi M."/>
            <person name="Freyberg S."/>
            <person name="Gallo A."/>
            <person name="Gournas C."/>
            <person name="Habgood R."/>
            <person name="Hainaut M."/>
            <person name="Harispe M.L."/>
            <person name="Henrissat B."/>
            <person name="Hilden K.S."/>
            <person name="Hope R."/>
            <person name="Hossain A."/>
            <person name="Karabika E."/>
            <person name="Karaffa L."/>
            <person name="Karanyi Z."/>
            <person name="Krasevec N."/>
            <person name="Kuo A."/>
            <person name="Kusch H."/>
            <person name="LaButti K."/>
            <person name="Lagendijk E.L."/>
            <person name="Lapidus A."/>
            <person name="Levasseur A."/>
            <person name="Lindquist E."/>
            <person name="Lipzen A."/>
            <person name="Logrieco A.F."/>
            <person name="MacCabe A."/>
            <person name="Maekelae M.R."/>
            <person name="Malavazi I."/>
            <person name="Melin P."/>
            <person name="Meyer V."/>
            <person name="Mielnichuk N."/>
            <person name="Miskei M."/>
            <person name="Molnar A.P."/>
            <person name="Mule G."/>
            <person name="Ngan C.Y."/>
            <person name="Orejas M."/>
            <person name="Orosz E."/>
            <person name="Ouedraogo J.P."/>
            <person name="Overkamp K.M."/>
            <person name="Park H.-S."/>
            <person name="Perrone G."/>
            <person name="Piumi F."/>
            <person name="Punt P.J."/>
            <person name="Ram A.F."/>
            <person name="Ramon A."/>
            <person name="Rauscher S."/>
            <person name="Record E."/>
            <person name="Riano-Pachon D.M."/>
            <person name="Robert V."/>
            <person name="Roehrig J."/>
            <person name="Ruller R."/>
            <person name="Salamov A."/>
            <person name="Salih N.S."/>
            <person name="Samson R.A."/>
            <person name="Sandor E."/>
            <person name="Sanguinetti M."/>
            <person name="Schuetze T."/>
            <person name="Sepcic K."/>
            <person name="Shelest E."/>
            <person name="Sherlock G."/>
            <person name="Sophianopoulou V."/>
            <person name="Squina F.M."/>
            <person name="Sun H."/>
            <person name="Susca A."/>
            <person name="Todd R.B."/>
            <person name="Tsang A."/>
            <person name="Unkles S.E."/>
            <person name="van de Wiele N."/>
            <person name="van Rossen-Uffink D."/>
            <person name="Oliveira J.V."/>
            <person name="Vesth T.C."/>
            <person name="Visser J."/>
            <person name="Yu J.-H."/>
            <person name="Zhou M."/>
            <person name="Andersen M.R."/>
            <person name="Archer D.B."/>
            <person name="Baker S.E."/>
            <person name="Benoit I."/>
            <person name="Brakhage A.A."/>
            <person name="Braus G.H."/>
            <person name="Fischer R."/>
            <person name="Frisvad J.C."/>
            <person name="Goldman G.H."/>
            <person name="Houbraken J."/>
            <person name="Oakley B."/>
            <person name="Pocsi I."/>
            <person name="Scazzocchio C."/>
            <person name="Seiboth B."/>
            <person name="vanKuyk P.A."/>
            <person name="Wortman J."/>
            <person name="Dyer P.S."/>
            <person name="Grigoriev I.V."/>
        </authorList>
    </citation>
    <scope>NUCLEOTIDE SEQUENCE [LARGE SCALE GENOMIC DNA]</scope>
    <source>
        <strain evidence="4">ATCC 16872 / CBS 172.66 / WB 5094</strain>
    </source>
</reference>
<keyword evidence="4" id="KW-1185">Reference proteome</keyword>
<dbReference type="Pfam" id="PF05347">
    <property type="entry name" value="Complex1_LYR"/>
    <property type="match status" value="1"/>
</dbReference>
<dbReference type="AlphaFoldDB" id="A0A1L9WNR5"/>
<dbReference type="RefSeq" id="XP_020054155.1">
    <property type="nucleotide sequence ID" value="XM_020203758.1"/>
</dbReference>
<evidence type="ECO:0000313" key="4">
    <source>
        <dbReference type="Proteomes" id="UP000184546"/>
    </source>
</evidence>
<organism evidence="3 4">
    <name type="scientific">Aspergillus aculeatus (strain ATCC 16872 / CBS 172.66 / WB 5094)</name>
    <dbReference type="NCBI Taxonomy" id="690307"/>
    <lineage>
        <taxon>Eukaryota</taxon>
        <taxon>Fungi</taxon>
        <taxon>Dikarya</taxon>
        <taxon>Ascomycota</taxon>
        <taxon>Pezizomycotina</taxon>
        <taxon>Eurotiomycetes</taxon>
        <taxon>Eurotiomycetidae</taxon>
        <taxon>Eurotiales</taxon>
        <taxon>Aspergillaceae</taxon>
        <taxon>Aspergillus</taxon>
        <taxon>Aspergillus subgen. Circumdati</taxon>
    </lineage>
</organism>
<sequence length="300" mass="34816">MHRLVVPNKSSIHRFTTLALYRALLRQCAKLPENLPERNASKQHIQLRFHRYKTLESPSRVAHALKAGYHALDLLHAVSQNKRTETKRLKTLLSQTAEAQERRSAMQRELRRLKPVKPMSAMELKKEANREAARRTMSRHPDAIPVLSRPRPAVNGIRRIPKLVNARGVPFLRIMKPQPAILGHIIRGKLRKRERTLRVRKKLQEERIWAQDEDEWDRLTGQQEREPTARWRHPVEVCVMDLKRRVSEMERKDQALATAMWKVVLAERALAAKEAEERAAKMAAAPKETTEGGETEQDLK</sequence>
<feature type="compositionally biased region" description="Acidic residues" evidence="1">
    <location>
        <begin position="291"/>
        <end position="300"/>
    </location>
</feature>
<accession>A0A1L9WNR5</accession>
<protein>
    <recommendedName>
        <fullName evidence="2">Complex 1 LYR protein domain-containing protein</fullName>
    </recommendedName>
</protein>
<dbReference type="STRING" id="690307.A0A1L9WNR5"/>
<name>A0A1L9WNR5_ASPA1</name>
<feature type="domain" description="Complex 1 LYR protein" evidence="2">
    <location>
        <begin position="17"/>
        <end position="73"/>
    </location>
</feature>
<feature type="region of interest" description="Disordered" evidence="1">
    <location>
        <begin position="276"/>
        <end position="300"/>
    </location>
</feature>
<dbReference type="CDD" id="cd20273">
    <property type="entry name" value="Complex1_LYR_unchar"/>
    <property type="match status" value="1"/>
</dbReference>
<evidence type="ECO:0000256" key="1">
    <source>
        <dbReference type="SAM" id="MobiDB-lite"/>
    </source>
</evidence>